<dbReference type="Proteomes" id="UP000051562">
    <property type="component" value="Unassembled WGS sequence"/>
</dbReference>
<protein>
    <submittedName>
        <fullName evidence="1">Uncharacterized protein</fullName>
    </submittedName>
</protein>
<name>A0A0Q3HYY7_9HYPH</name>
<reference evidence="1 2" key="1">
    <citation type="submission" date="2015-10" db="EMBL/GenBank/DDBJ databases">
        <title>Draft genome of Bosea thiooxidans.</title>
        <authorList>
            <person name="Wang X."/>
        </authorList>
    </citation>
    <scope>NUCLEOTIDE SEQUENCE [LARGE SCALE GENOMIC DNA]</scope>
    <source>
        <strain evidence="1 2">CGMCC 9174</strain>
    </source>
</reference>
<accession>A0A0Q3HYY7</accession>
<dbReference type="EMBL" id="LMAR01000085">
    <property type="protein sequence ID" value="KQK27960.1"/>
    <property type="molecule type" value="Genomic_DNA"/>
</dbReference>
<gene>
    <name evidence="1" type="ORF">ARD30_24180</name>
</gene>
<evidence type="ECO:0000313" key="2">
    <source>
        <dbReference type="Proteomes" id="UP000051562"/>
    </source>
</evidence>
<sequence length="64" mass="7178">MQSAFDRAWEMLQTTGAVSPDSFTPQRQELWGIVMKLMRDGQSGNSTLAQDAVDEFISAQRRAD</sequence>
<dbReference type="AlphaFoldDB" id="A0A0Q3HYY7"/>
<keyword evidence="2" id="KW-1185">Reference proteome</keyword>
<comment type="caution">
    <text evidence="1">The sequence shown here is derived from an EMBL/GenBank/DDBJ whole genome shotgun (WGS) entry which is preliminary data.</text>
</comment>
<evidence type="ECO:0000313" key="1">
    <source>
        <dbReference type="EMBL" id="KQK27960.1"/>
    </source>
</evidence>
<proteinExistence type="predicted"/>
<organism evidence="1 2">
    <name type="scientific">Bosea thiooxidans</name>
    <dbReference type="NCBI Taxonomy" id="53254"/>
    <lineage>
        <taxon>Bacteria</taxon>
        <taxon>Pseudomonadati</taxon>
        <taxon>Pseudomonadota</taxon>
        <taxon>Alphaproteobacteria</taxon>
        <taxon>Hyphomicrobiales</taxon>
        <taxon>Boseaceae</taxon>
        <taxon>Bosea</taxon>
    </lineage>
</organism>